<dbReference type="InterPro" id="IPR013538">
    <property type="entry name" value="ASHA1/2-like_C"/>
</dbReference>
<gene>
    <name evidence="3" type="ORF">JF887_06610</name>
</gene>
<dbReference type="CDD" id="cd07814">
    <property type="entry name" value="SRPBCC_CalC_Aha1-like"/>
    <property type="match status" value="1"/>
</dbReference>
<evidence type="ECO:0000259" key="2">
    <source>
        <dbReference type="Pfam" id="PF08327"/>
    </source>
</evidence>
<sequence>MNTDLVVTTTIQASPQEVFPYLVQPELLVRWLASWVDVDPRPGGVFAADVGDPVRGSYVAVDPPHRVVFTWGILGSQQLPAGSSTVEIELRPDGDATVVELTHRDLPVDRRADHQQGWTKLLDALASILQE</sequence>
<evidence type="ECO:0000313" key="4">
    <source>
        <dbReference type="Proteomes" id="UP000614410"/>
    </source>
</evidence>
<dbReference type="Gene3D" id="3.30.530.20">
    <property type="match status" value="1"/>
</dbReference>
<dbReference type="Proteomes" id="UP000614410">
    <property type="component" value="Unassembled WGS sequence"/>
</dbReference>
<proteinExistence type="inferred from homology"/>
<comment type="caution">
    <text evidence="3">The sequence shown here is derived from an EMBL/GenBank/DDBJ whole genome shotgun (WGS) entry which is preliminary data.</text>
</comment>
<evidence type="ECO:0000313" key="3">
    <source>
        <dbReference type="EMBL" id="MBJ7609088.1"/>
    </source>
</evidence>
<dbReference type="EMBL" id="JAEKNN010000029">
    <property type="protein sequence ID" value="MBJ7609088.1"/>
    <property type="molecule type" value="Genomic_DNA"/>
</dbReference>
<organism evidence="3 4">
    <name type="scientific">Candidatus Amunia macphersoniae</name>
    <dbReference type="NCBI Taxonomy" id="3127014"/>
    <lineage>
        <taxon>Bacteria</taxon>
        <taxon>Bacillati</taxon>
        <taxon>Candidatus Dormiibacterota</taxon>
        <taxon>Candidatus Dormibacteria</taxon>
        <taxon>Candidatus Aeolococcales</taxon>
        <taxon>Candidatus Aeolococcaceae</taxon>
        <taxon>Candidatus Amunia</taxon>
    </lineage>
</organism>
<comment type="similarity">
    <text evidence="1">Belongs to the AHA1 family.</text>
</comment>
<protein>
    <submittedName>
        <fullName evidence="3">SRPBCC domain-containing protein</fullName>
    </submittedName>
</protein>
<feature type="domain" description="Activator of Hsp90 ATPase homologue 1/2-like C-terminal" evidence="2">
    <location>
        <begin position="13"/>
        <end position="129"/>
    </location>
</feature>
<dbReference type="SUPFAM" id="SSF55961">
    <property type="entry name" value="Bet v1-like"/>
    <property type="match status" value="1"/>
</dbReference>
<dbReference type="InterPro" id="IPR023393">
    <property type="entry name" value="START-like_dom_sf"/>
</dbReference>
<accession>A0A934KCY7</accession>
<dbReference type="AlphaFoldDB" id="A0A934KCY7"/>
<evidence type="ECO:0000256" key="1">
    <source>
        <dbReference type="ARBA" id="ARBA00006817"/>
    </source>
</evidence>
<reference evidence="3 4" key="1">
    <citation type="submission" date="2020-10" db="EMBL/GenBank/DDBJ databases">
        <title>Ca. Dormibacterota MAGs.</title>
        <authorList>
            <person name="Montgomery K."/>
        </authorList>
    </citation>
    <scope>NUCLEOTIDE SEQUENCE [LARGE SCALE GENOMIC DNA]</scope>
    <source>
        <strain evidence="3">Mitchell_Peninsula_5</strain>
    </source>
</reference>
<name>A0A934KCY7_9BACT</name>
<dbReference type="Pfam" id="PF08327">
    <property type="entry name" value="AHSA1"/>
    <property type="match status" value="1"/>
</dbReference>